<dbReference type="Proteomes" id="UP001057753">
    <property type="component" value="Unassembled WGS sequence"/>
</dbReference>
<comment type="caution">
    <text evidence="1">The sequence shown here is derived from an EMBL/GenBank/DDBJ whole genome shotgun (WGS) entry which is preliminary data.</text>
</comment>
<dbReference type="EMBL" id="JABXYM010000001">
    <property type="protein sequence ID" value="MCR6095414.1"/>
    <property type="molecule type" value="Genomic_DNA"/>
</dbReference>
<reference evidence="1" key="1">
    <citation type="submission" date="2020-06" db="EMBL/GenBank/DDBJ databases">
        <title>Insight into the genomes of haloalkaliphilic bacilli from Kenyan soda lakes.</title>
        <authorList>
            <person name="Mwirichia R."/>
            <person name="Villamizar G.C."/>
            <person name="Poehlein A."/>
            <person name="Mugweru J."/>
            <person name="Kipnyargis A."/>
            <person name="Kiplimo D."/>
            <person name="Orwa P."/>
            <person name="Daniel R."/>
        </authorList>
    </citation>
    <scope>NUCLEOTIDE SEQUENCE</scope>
    <source>
        <strain evidence="1">B1096_S55</strain>
    </source>
</reference>
<gene>
    <name evidence="1" type="ORF">HXA33_02550</name>
</gene>
<accession>A0A9Q4AZ99</accession>
<dbReference type="AlphaFoldDB" id="A0A9Q4AZ99"/>
<organism evidence="1 2">
    <name type="scientific">Salipaludibacillus agaradhaerens</name>
    <name type="common">Bacillus agaradhaerens</name>
    <dbReference type="NCBI Taxonomy" id="76935"/>
    <lineage>
        <taxon>Bacteria</taxon>
        <taxon>Bacillati</taxon>
        <taxon>Bacillota</taxon>
        <taxon>Bacilli</taxon>
        <taxon>Bacillales</taxon>
        <taxon>Bacillaceae</taxon>
    </lineage>
</organism>
<name>A0A9Q4AZ99_SALAG</name>
<dbReference type="RefSeq" id="WP_257820161.1">
    <property type="nucleotide sequence ID" value="NZ_JABXYM010000001.1"/>
</dbReference>
<evidence type="ECO:0000313" key="1">
    <source>
        <dbReference type="EMBL" id="MCR6095414.1"/>
    </source>
</evidence>
<sequence>MVDIEFRIDNDNQIIIRCRDDVNNLSRFSEASAYFVHKNQVISLLANDVFIEVISPLNNTLLKAIEEEIIITNSVFSDVGYKWNNWAYNLPEEGEGEEYIFNEFWVWSTKETGTWLYRNNDREIVIEICPIYKWHFEEPDNEIDCVSFEEFIKYYKAVLQKKIDIDLVKAWQNECQKYLQIISK</sequence>
<proteinExistence type="predicted"/>
<protein>
    <submittedName>
        <fullName evidence="1">Uncharacterized protein</fullName>
    </submittedName>
</protein>
<evidence type="ECO:0000313" key="2">
    <source>
        <dbReference type="Proteomes" id="UP001057753"/>
    </source>
</evidence>
<keyword evidence="2" id="KW-1185">Reference proteome</keyword>